<feature type="signal peptide" evidence="1">
    <location>
        <begin position="1"/>
        <end position="24"/>
    </location>
</feature>
<sequence>MTIDMRKCLVLAAGLIVAATPATAAATGGGPQVIASGLDNPRGLDFGLGGELYVAEAGRGGTDCSLESPEGGEPGCFGKTGAITKIDKRGNKKRVVANLPSVASQTGGEASGPSDISFTLGGLLGYFTVGLGANPALRDQHPQTAGMGKLYRLLPTGHVLGTAGDPAAYEAANNPDSGQPTAEVDSNPNSVDATGLHVTVADAGGNSLIRYGLRGPETLGVIPFKMSPAPEIPDFPVPPGTPIPTQSVPTSIVRGPDGAYYVGQLTGFPFPTGGASVWRIVPGQAPTEYATGFTTINDLAFGKDGTLYVLQMTSATLIGPPTPGKLIRVPKRGARTEIAPGTLTSPTGLAVHDKFAYVSNKGDQAGAGEIVKLPLR</sequence>
<dbReference type="InterPro" id="IPR015943">
    <property type="entry name" value="WD40/YVTN_repeat-like_dom_sf"/>
</dbReference>
<dbReference type="AlphaFoldDB" id="A0A9X3N7G3"/>
<reference evidence="2" key="1">
    <citation type="submission" date="2022-10" db="EMBL/GenBank/DDBJ databases">
        <title>The WGS of Solirubrobacter phytolaccae KCTC 29190.</title>
        <authorList>
            <person name="Jiang Z."/>
        </authorList>
    </citation>
    <scope>NUCLEOTIDE SEQUENCE</scope>
    <source>
        <strain evidence="2">KCTC 29190</strain>
    </source>
</reference>
<dbReference type="SUPFAM" id="SSF63829">
    <property type="entry name" value="Calcium-dependent phosphotriesterase"/>
    <property type="match status" value="1"/>
</dbReference>
<comment type="caution">
    <text evidence="2">The sequence shown here is derived from an EMBL/GenBank/DDBJ whole genome shotgun (WGS) entry which is preliminary data.</text>
</comment>
<dbReference type="SUPFAM" id="SSF63825">
    <property type="entry name" value="YWTD domain"/>
    <property type="match status" value="1"/>
</dbReference>
<dbReference type="Proteomes" id="UP001147653">
    <property type="component" value="Unassembled WGS sequence"/>
</dbReference>
<name>A0A9X3N7G3_9ACTN</name>
<evidence type="ECO:0000313" key="2">
    <source>
        <dbReference type="EMBL" id="MDA0179865.1"/>
    </source>
</evidence>
<accession>A0A9X3N7G3</accession>
<gene>
    <name evidence="2" type="ORF">OJ997_06130</name>
</gene>
<keyword evidence="1" id="KW-0732">Signal</keyword>
<dbReference type="EMBL" id="JAPDDP010000007">
    <property type="protein sequence ID" value="MDA0179865.1"/>
    <property type="molecule type" value="Genomic_DNA"/>
</dbReference>
<dbReference type="NCBIfam" id="NF033206">
    <property type="entry name" value="ScyE_fam"/>
    <property type="match status" value="1"/>
</dbReference>
<dbReference type="RefSeq" id="WP_270024174.1">
    <property type="nucleotide sequence ID" value="NZ_JAPDDP010000007.1"/>
</dbReference>
<evidence type="ECO:0000313" key="3">
    <source>
        <dbReference type="Proteomes" id="UP001147653"/>
    </source>
</evidence>
<evidence type="ECO:0000256" key="1">
    <source>
        <dbReference type="SAM" id="SignalP"/>
    </source>
</evidence>
<keyword evidence="3" id="KW-1185">Reference proteome</keyword>
<dbReference type="InterPro" id="IPR048031">
    <property type="entry name" value="ScyD/ScyE-like"/>
</dbReference>
<protein>
    <submittedName>
        <fullName evidence="2">ScyD/ScyE family protein</fullName>
    </submittedName>
</protein>
<dbReference type="Gene3D" id="2.130.10.10">
    <property type="entry name" value="YVTN repeat-like/Quinoprotein amine dehydrogenase"/>
    <property type="match status" value="1"/>
</dbReference>
<feature type="chain" id="PRO_5040920517" evidence="1">
    <location>
        <begin position="25"/>
        <end position="376"/>
    </location>
</feature>
<proteinExistence type="predicted"/>
<organism evidence="2 3">
    <name type="scientific">Solirubrobacter phytolaccae</name>
    <dbReference type="NCBI Taxonomy" id="1404360"/>
    <lineage>
        <taxon>Bacteria</taxon>
        <taxon>Bacillati</taxon>
        <taxon>Actinomycetota</taxon>
        <taxon>Thermoleophilia</taxon>
        <taxon>Solirubrobacterales</taxon>
        <taxon>Solirubrobacteraceae</taxon>
        <taxon>Solirubrobacter</taxon>
    </lineage>
</organism>